<dbReference type="AlphaFoldDB" id="A0A2U9IK96"/>
<dbReference type="Proteomes" id="UP000248410">
    <property type="component" value="Chromosome"/>
</dbReference>
<dbReference type="RefSeq" id="WP_110379338.1">
    <property type="nucleotide sequence ID" value="NZ_CP029288.2"/>
</dbReference>
<protein>
    <submittedName>
        <fullName evidence="1">Uncharacterized protein</fullName>
    </submittedName>
</protein>
<dbReference type="EMBL" id="CP029288">
    <property type="protein sequence ID" value="AWR96448.1"/>
    <property type="molecule type" value="Genomic_DNA"/>
</dbReference>
<keyword evidence="2" id="KW-1185">Reference proteome</keyword>
<evidence type="ECO:0000313" key="1">
    <source>
        <dbReference type="EMBL" id="AWR96448.1"/>
    </source>
</evidence>
<sequence length="202" mass="24532">MKIFRYIQKGDLLYPDENGKIIVIIENNLVKAFDENKKEIDKPKFWLDEEDQEIIRKIKIIEYKLNQSDHIDELDSYIAYYPRERKIRLYSYLGKLFEDYVFDLLKSRYNVERNKEIFISSKLYPKSHNKPDFIIEKKLAIEAKTRKNNFEQTLEYSKYFKYGAIVFPFSGICNPPKFWSCIYDTIIDNSRLFSWIEIYLHK</sequence>
<proteinExistence type="predicted"/>
<organism evidence="1 2">
    <name type="scientific">Acidianus sulfidivorans JP7</name>
    <dbReference type="NCBI Taxonomy" id="619593"/>
    <lineage>
        <taxon>Archaea</taxon>
        <taxon>Thermoproteota</taxon>
        <taxon>Thermoprotei</taxon>
        <taxon>Sulfolobales</taxon>
        <taxon>Sulfolobaceae</taxon>
        <taxon>Acidianus</taxon>
    </lineage>
</organism>
<dbReference type="OrthoDB" id="35579at2157"/>
<name>A0A2U9IK96_9CREN</name>
<evidence type="ECO:0000313" key="2">
    <source>
        <dbReference type="Proteomes" id="UP000248410"/>
    </source>
</evidence>
<dbReference type="GeneID" id="36836711"/>
<gene>
    <name evidence="1" type="ORF">DFR86_02040</name>
</gene>
<dbReference type="KEGG" id="asul:DFR86_02040"/>
<reference evidence="1 2" key="1">
    <citation type="submission" date="2018-05" db="EMBL/GenBank/DDBJ databases">
        <title>Complete Genome Sequences of Extremely Thermoacidophilic, Metal-Mobilizing Type-Strain Members of the Archaeal Family Sulfolobaceae: Acidianus brierleyi DSM-1651T, Acidianus sulfidivorans DSM-18786T, Metallosphaera hakonensis DSM-7519T, and Metallosphaera prunae DSM-10039T.</title>
        <authorList>
            <person name="Counts J.A."/>
            <person name="Kelly R.M."/>
        </authorList>
    </citation>
    <scope>NUCLEOTIDE SEQUENCE [LARGE SCALE GENOMIC DNA]</scope>
    <source>
        <strain evidence="1 2">JP7</strain>
    </source>
</reference>
<accession>A0A2U9IK96</accession>